<dbReference type="AlphaFoldDB" id="A0A7T8GZG0"/>
<dbReference type="Proteomes" id="UP000595437">
    <property type="component" value="Chromosome 9"/>
</dbReference>
<dbReference type="EMBL" id="CP045898">
    <property type="protein sequence ID" value="QQP40366.1"/>
    <property type="molecule type" value="Genomic_DNA"/>
</dbReference>
<reference evidence="2" key="1">
    <citation type="submission" date="2021-01" db="EMBL/GenBank/DDBJ databases">
        <title>Caligus Genome Assembly.</title>
        <authorList>
            <person name="Gallardo-Escarate C."/>
        </authorList>
    </citation>
    <scope>NUCLEOTIDE SEQUENCE [LARGE SCALE GENOMIC DNA]</scope>
</reference>
<organism evidence="1 2">
    <name type="scientific">Caligus rogercresseyi</name>
    <name type="common">Sea louse</name>
    <dbReference type="NCBI Taxonomy" id="217165"/>
    <lineage>
        <taxon>Eukaryota</taxon>
        <taxon>Metazoa</taxon>
        <taxon>Ecdysozoa</taxon>
        <taxon>Arthropoda</taxon>
        <taxon>Crustacea</taxon>
        <taxon>Multicrustacea</taxon>
        <taxon>Hexanauplia</taxon>
        <taxon>Copepoda</taxon>
        <taxon>Siphonostomatoida</taxon>
        <taxon>Caligidae</taxon>
        <taxon>Caligus</taxon>
    </lineage>
</organism>
<keyword evidence="2" id="KW-1185">Reference proteome</keyword>
<protein>
    <submittedName>
        <fullName evidence="1">Uncharacterized protein</fullName>
    </submittedName>
</protein>
<name>A0A7T8GZG0_CALRO</name>
<feature type="non-terminal residue" evidence="1">
    <location>
        <position position="54"/>
    </location>
</feature>
<accession>A0A7T8GZG0</accession>
<evidence type="ECO:0000313" key="1">
    <source>
        <dbReference type="EMBL" id="QQP40366.1"/>
    </source>
</evidence>
<evidence type="ECO:0000313" key="2">
    <source>
        <dbReference type="Proteomes" id="UP000595437"/>
    </source>
</evidence>
<gene>
    <name evidence="1" type="ORF">FKW44_014380</name>
</gene>
<proteinExistence type="predicted"/>
<sequence length="54" mass="5954">MVIFCVQVLVFVVGYIYRERLSSGFHDGLGRGLDSYGKDMALTQAIDGIQTTVI</sequence>